<proteinExistence type="predicted"/>
<reference evidence="2" key="1">
    <citation type="journal article" date="2005" name="Nature">
        <title>The map-based sequence of the rice genome.</title>
        <authorList>
            <consortium name="International rice genome sequencing project (IRGSP)"/>
            <person name="Matsumoto T."/>
            <person name="Wu J."/>
            <person name="Kanamori H."/>
            <person name="Katayose Y."/>
            <person name="Fujisawa M."/>
            <person name="Namiki N."/>
            <person name="Mizuno H."/>
            <person name="Yamamoto K."/>
            <person name="Antonio B.A."/>
            <person name="Baba T."/>
            <person name="Sakata K."/>
            <person name="Nagamura Y."/>
            <person name="Aoki H."/>
            <person name="Arikawa K."/>
            <person name="Arita K."/>
            <person name="Bito T."/>
            <person name="Chiden Y."/>
            <person name="Fujitsuka N."/>
            <person name="Fukunaka R."/>
            <person name="Hamada M."/>
            <person name="Harada C."/>
            <person name="Hayashi A."/>
            <person name="Hijishita S."/>
            <person name="Honda M."/>
            <person name="Hosokawa S."/>
            <person name="Ichikawa Y."/>
            <person name="Idonuma A."/>
            <person name="Iijima M."/>
            <person name="Ikeda M."/>
            <person name="Ikeno M."/>
            <person name="Ito K."/>
            <person name="Ito S."/>
            <person name="Ito T."/>
            <person name="Ito Y."/>
            <person name="Ito Y."/>
            <person name="Iwabuchi A."/>
            <person name="Kamiya K."/>
            <person name="Karasawa W."/>
            <person name="Kurita K."/>
            <person name="Katagiri S."/>
            <person name="Kikuta A."/>
            <person name="Kobayashi H."/>
            <person name="Kobayashi N."/>
            <person name="Machita K."/>
            <person name="Maehara T."/>
            <person name="Masukawa M."/>
            <person name="Mizubayashi T."/>
            <person name="Mukai Y."/>
            <person name="Nagasaki H."/>
            <person name="Nagata Y."/>
            <person name="Naito S."/>
            <person name="Nakashima M."/>
            <person name="Nakama Y."/>
            <person name="Nakamichi Y."/>
            <person name="Nakamura M."/>
            <person name="Meguro A."/>
            <person name="Negishi M."/>
            <person name="Ohta I."/>
            <person name="Ohta T."/>
            <person name="Okamoto M."/>
            <person name="Ono N."/>
            <person name="Saji S."/>
            <person name="Sakaguchi M."/>
            <person name="Sakai K."/>
            <person name="Shibata M."/>
            <person name="Shimokawa T."/>
            <person name="Song J."/>
            <person name="Takazaki Y."/>
            <person name="Terasawa K."/>
            <person name="Tsugane M."/>
            <person name="Tsuji K."/>
            <person name="Ueda S."/>
            <person name="Waki K."/>
            <person name="Yamagata H."/>
            <person name="Yamamoto M."/>
            <person name="Yamamoto S."/>
            <person name="Yamane H."/>
            <person name="Yoshiki S."/>
            <person name="Yoshihara R."/>
            <person name="Yukawa K."/>
            <person name="Zhong H."/>
            <person name="Yano M."/>
            <person name="Yuan Q."/>
            <person name="Ouyang S."/>
            <person name="Liu J."/>
            <person name="Jones K.M."/>
            <person name="Gansberger K."/>
            <person name="Moffat K."/>
            <person name="Hill J."/>
            <person name="Bera J."/>
            <person name="Fadrosh D."/>
            <person name="Jin S."/>
            <person name="Johri S."/>
            <person name="Kim M."/>
            <person name="Overton L."/>
            <person name="Reardon M."/>
            <person name="Tsitrin T."/>
            <person name="Vuong H."/>
            <person name="Weaver B."/>
            <person name="Ciecko A."/>
            <person name="Tallon L."/>
            <person name="Jackson J."/>
            <person name="Pai G."/>
            <person name="Aken S.V."/>
            <person name="Utterback T."/>
            <person name="Reidmuller S."/>
            <person name="Feldblyum T."/>
            <person name="Hsiao J."/>
            <person name="Zismann V."/>
            <person name="Iobst S."/>
            <person name="de Vazeille A.R."/>
            <person name="Buell C.R."/>
            <person name="Ying K."/>
            <person name="Li Y."/>
            <person name="Lu T."/>
            <person name="Huang Y."/>
            <person name="Zhao Q."/>
            <person name="Feng Q."/>
            <person name="Zhang L."/>
            <person name="Zhu J."/>
            <person name="Weng Q."/>
            <person name="Mu J."/>
            <person name="Lu Y."/>
            <person name="Fan D."/>
            <person name="Liu Y."/>
            <person name="Guan J."/>
            <person name="Zhang Y."/>
            <person name="Yu S."/>
            <person name="Liu X."/>
            <person name="Zhang Y."/>
            <person name="Hong G."/>
            <person name="Han B."/>
            <person name="Choisne N."/>
            <person name="Demange N."/>
            <person name="Orjeda G."/>
            <person name="Samain S."/>
            <person name="Cattolico L."/>
            <person name="Pelletier E."/>
            <person name="Couloux A."/>
            <person name="Segurens B."/>
            <person name="Wincker P."/>
            <person name="D'Hont A."/>
            <person name="Scarpelli C."/>
            <person name="Weissenbach J."/>
            <person name="Salanoubat M."/>
            <person name="Quetier F."/>
            <person name="Yu Y."/>
            <person name="Kim H.R."/>
            <person name="Rambo T."/>
            <person name="Currie J."/>
            <person name="Collura K."/>
            <person name="Luo M."/>
            <person name="Yang T."/>
            <person name="Ammiraju J.S.S."/>
            <person name="Engler F."/>
            <person name="Soderlund C."/>
            <person name="Wing R.A."/>
            <person name="Palmer L.E."/>
            <person name="de la Bastide M."/>
            <person name="Spiegel L."/>
            <person name="Nascimento L."/>
            <person name="Zutavern T."/>
            <person name="O'Shaughnessy A."/>
            <person name="Dike S."/>
            <person name="Dedhia N."/>
            <person name="Preston R."/>
            <person name="Balija V."/>
            <person name="McCombie W.R."/>
            <person name="Chow T."/>
            <person name="Chen H."/>
            <person name="Chung M."/>
            <person name="Chen C."/>
            <person name="Shaw J."/>
            <person name="Wu H."/>
            <person name="Hsiao K."/>
            <person name="Chao Y."/>
            <person name="Chu M."/>
            <person name="Cheng C."/>
            <person name="Hour A."/>
            <person name="Lee P."/>
            <person name="Lin S."/>
            <person name="Lin Y."/>
            <person name="Liou J."/>
            <person name="Liu S."/>
            <person name="Hsing Y."/>
            <person name="Raghuvanshi S."/>
            <person name="Mohanty A."/>
            <person name="Bharti A.K."/>
            <person name="Gaur A."/>
            <person name="Gupta V."/>
            <person name="Kumar D."/>
            <person name="Ravi V."/>
            <person name="Vij S."/>
            <person name="Kapur A."/>
            <person name="Khurana P."/>
            <person name="Khurana P."/>
            <person name="Khurana J.P."/>
            <person name="Tyagi A.K."/>
            <person name="Gaikwad K."/>
            <person name="Singh A."/>
            <person name="Dalal V."/>
            <person name="Srivastava S."/>
            <person name="Dixit A."/>
            <person name="Pal A.K."/>
            <person name="Ghazi I.A."/>
            <person name="Yadav M."/>
            <person name="Pandit A."/>
            <person name="Bhargava A."/>
            <person name="Sureshbabu K."/>
            <person name="Batra K."/>
            <person name="Sharma T.R."/>
            <person name="Mohapatra T."/>
            <person name="Singh N.K."/>
            <person name="Messing J."/>
            <person name="Nelson A.B."/>
            <person name="Fuks G."/>
            <person name="Kavchok S."/>
            <person name="Keizer G."/>
            <person name="Linton E."/>
            <person name="Llaca V."/>
            <person name="Song R."/>
            <person name="Tanyolac B."/>
            <person name="Young S."/>
            <person name="Ho-Il K."/>
            <person name="Hahn J.H."/>
            <person name="Sangsakoo G."/>
            <person name="Vanavichit A."/>
            <person name="de Mattos Luiz.A.T."/>
            <person name="Zimmer P.D."/>
            <person name="Malone G."/>
            <person name="Dellagostin O."/>
            <person name="de Oliveira A.C."/>
            <person name="Bevan M."/>
            <person name="Bancroft I."/>
            <person name="Minx P."/>
            <person name="Cordum H."/>
            <person name="Wilson R."/>
            <person name="Cheng Z."/>
            <person name="Jin W."/>
            <person name="Jiang J."/>
            <person name="Leong S.A."/>
            <person name="Iwama H."/>
            <person name="Gojobori T."/>
            <person name="Itoh T."/>
            <person name="Niimura Y."/>
            <person name="Fujii Y."/>
            <person name="Habara T."/>
            <person name="Sakai H."/>
            <person name="Sato Y."/>
            <person name="Wilson G."/>
            <person name="Kumar K."/>
            <person name="McCouch S."/>
            <person name="Juretic N."/>
            <person name="Hoen D."/>
            <person name="Wright S."/>
            <person name="Bruskiewich R."/>
            <person name="Bureau T."/>
            <person name="Miyao A."/>
            <person name="Hirochika H."/>
            <person name="Nishikawa T."/>
            <person name="Kadowaki K."/>
            <person name="Sugiura M."/>
            <person name="Burr B."/>
            <person name="Sasaki T."/>
        </authorList>
    </citation>
    <scope>NUCLEOTIDE SEQUENCE [LARGE SCALE GENOMIC DNA]</scope>
    <source>
        <strain evidence="2">cv. Nipponbare</strain>
    </source>
</reference>
<evidence type="ECO:0000313" key="1">
    <source>
        <dbReference type="EMBL" id="BAT14320.1"/>
    </source>
</evidence>
<reference evidence="1 2" key="3">
    <citation type="journal article" date="2013" name="Rice">
        <title>Improvement of the Oryza sativa Nipponbare reference genome using next generation sequence and optical map data.</title>
        <authorList>
            <person name="Kawahara Y."/>
            <person name="de la Bastide M."/>
            <person name="Hamilton J.P."/>
            <person name="Kanamori H."/>
            <person name="McCombie W.R."/>
            <person name="Ouyang S."/>
            <person name="Schwartz D.C."/>
            <person name="Tanaka T."/>
            <person name="Wu J."/>
            <person name="Zhou S."/>
            <person name="Childs K.L."/>
            <person name="Davidson R.M."/>
            <person name="Lin H."/>
            <person name="Quesada-Ocampo L."/>
            <person name="Vaillancourt B."/>
            <person name="Sakai H."/>
            <person name="Lee S.S."/>
            <person name="Kim J."/>
            <person name="Numa H."/>
            <person name="Itoh T."/>
            <person name="Buell C.R."/>
            <person name="Matsumoto T."/>
        </authorList>
    </citation>
    <scope>NUCLEOTIDE SEQUENCE [LARGE SCALE GENOMIC DNA]</scope>
    <source>
        <strain evidence="2">cv. Nipponbare</strain>
    </source>
</reference>
<dbReference type="PaxDb" id="39947-A0A0P0Y366"/>
<reference evidence="1 2" key="2">
    <citation type="journal article" date="2013" name="Plant Cell Physiol.">
        <title>Rice Annotation Project Database (RAP-DB): an integrative and interactive database for rice genomics.</title>
        <authorList>
            <person name="Sakai H."/>
            <person name="Lee S.S."/>
            <person name="Tanaka T."/>
            <person name="Numa H."/>
            <person name="Kim J."/>
            <person name="Kawahara Y."/>
            <person name="Wakimoto H."/>
            <person name="Yang C.C."/>
            <person name="Iwamoto M."/>
            <person name="Abe T."/>
            <person name="Yamada Y."/>
            <person name="Muto A."/>
            <person name="Inokuchi H."/>
            <person name="Ikemura T."/>
            <person name="Matsumoto T."/>
            <person name="Sasaki T."/>
            <person name="Itoh T."/>
        </authorList>
    </citation>
    <scope>NUCLEOTIDE SEQUENCE [LARGE SCALE GENOMIC DNA]</scope>
    <source>
        <strain evidence="2">cv. Nipponbare</strain>
    </source>
</reference>
<dbReference type="InParanoid" id="A0A0P0Y366"/>
<evidence type="ECO:0000313" key="2">
    <source>
        <dbReference type="Proteomes" id="UP000059680"/>
    </source>
</evidence>
<dbReference type="EMBL" id="AP014967">
    <property type="protein sequence ID" value="BAT14320.1"/>
    <property type="molecule type" value="Genomic_DNA"/>
</dbReference>
<accession>A0A0P0Y366</accession>
<name>A0A0P0Y366_ORYSJ</name>
<dbReference type="AlphaFoldDB" id="A0A0P0Y366"/>
<sequence length="226" mass="24109">MEHGGDEVLWDGASGVEEADITATAIAAGGGVGGVEEEIVKLLEVAIVDEVTVIKDKRPLVVWIRIMADTQVSDMVPVGTMLSTCGIMAGTHKYQTWYRAPVRYQVAWLAARYQVSSTTRLLSSSPFPSLDPCLLLLSQPKSSPALDGGSPARSSCRRRRRGIACGVRFWPAGGRSTPARSSCGGAAPLAKRNTKPGSAWGGIAWTAWASVRKRYILNLSGDLVIP</sequence>
<organism evidence="1 2">
    <name type="scientific">Oryza sativa subsp. japonica</name>
    <name type="common">Rice</name>
    <dbReference type="NCBI Taxonomy" id="39947"/>
    <lineage>
        <taxon>Eukaryota</taxon>
        <taxon>Viridiplantae</taxon>
        <taxon>Streptophyta</taxon>
        <taxon>Embryophyta</taxon>
        <taxon>Tracheophyta</taxon>
        <taxon>Spermatophyta</taxon>
        <taxon>Magnoliopsida</taxon>
        <taxon>Liliopsida</taxon>
        <taxon>Poales</taxon>
        <taxon>Poaceae</taxon>
        <taxon>BOP clade</taxon>
        <taxon>Oryzoideae</taxon>
        <taxon>Oryzeae</taxon>
        <taxon>Oryzinae</taxon>
        <taxon>Oryza</taxon>
        <taxon>Oryza sativa</taxon>
    </lineage>
</organism>
<protein>
    <submittedName>
        <fullName evidence="1">Os11g0538500 protein</fullName>
    </submittedName>
</protein>
<gene>
    <name evidence="1" type="ordered locus">Os11g0538500</name>
    <name evidence="1" type="ORF">OSNPB_110538500</name>
</gene>
<dbReference type="Proteomes" id="UP000059680">
    <property type="component" value="Chromosome 11"/>
</dbReference>
<keyword evidence="2" id="KW-1185">Reference proteome</keyword>